<gene>
    <name evidence="2" type="ORF">GND95_03570</name>
</gene>
<accession>A0A7C8HHP4</accession>
<protein>
    <submittedName>
        <fullName evidence="2">Uncharacterized protein</fullName>
    </submittedName>
</protein>
<evidence type="ECO:0000313" key="2">
    <source>
        <dbReference type="EMBL" id="KAE9636210.1"/>
    </source>
</evidence>
<keyword evidence="1" id="KW-0472">Membrane</keyword>
<dbReference type="OrthoDB" id="2067428at2"/>
<keyword evidence="1" id="KW-1133">Transmembrane helix</keyword>
<dbReference type="Proteomes" id="UP000483018">
    <property type="component" value="Unassembled WGS sequence"/>
</dbReference>
<comment type="caution">
    <text evidence="2">The sequence shown here is derived from an EMBL/GenBank/DDBJ whole genome shotgun (WGS) entry which is preliminary data.</text>
</comment>
<evidence type="ECO:0000313" key="3">
    <source>
        <dbReference type="Proteomes" id="UP000483018"/>
    </source>
</evidence>
<feature type="transmembrane region" description="Helical" evidence="1">
    <location>
        <begin position="71"/>
        <end position="89"/>
    </location>
</feature>
<name>A0A7C8HHP4_9FIRM</name>
<dbReference type="AlphaFoldDB" id="A0A7C8HHP4"/>
<proteinExistence type="predicted"/>
<organism evidence="2 3">
    <name type="scientific">Defluviitalea raffinosedens</name>
    <dbReference type="NCBI Taxonomy" id="1450156"/>
    <lineage>
        <taxon>Bacteria</taxon>
        <taxon>Bacillati</taxon>
        <taxon>Bacillota</taxon>
        <taxon>Clostridia</taxon>
        <taxon>Lachnospirales</taxon>
        <taxon>Defluviitaleaceae</taxon>
        <taxon>Defluviitalea</taxon>
    </lineage>
</organism>
<sequence>MEYFSNGRVVFIENDKGGWYEKAIFILNKDVNPNRMPKDIVAEAEKIIGNYMKKSKPIYSGRKLKKRSTDWILNGCLFLSIVLFIYFASQIF</sequence>
<keyword evidence="3" id="KW-1185">Reference proteome</keyword>
<reference evidence="2 3" key="1">
    <citation type="submission" date="2019-12" db="EMBL/GenBank/DDBJ databases">
        <title>Defluviitalea raffinosedens, isolated from a biogas fermenter, genome sequencing and characterization.</title>
        <authorList>
            <person name="Rettenmaier R."/>
            <person name="Schneider M."/>
            <person name="Neuhaus K."/>
            <person name="Liebl W."/>
            <person name="Zverlov V."/>
        </authorList>
    </citation>
    <scope>NUCLEOTIDE SEQUENCE [LARGE SCALE GENOMIC DNA]</scope>
    <source>
        <strain evidence="2 3">249c-K6</strain>
    </source>
</reference>
<keyword evidence="1" id="KW-0812">Transmembrane</keyword>
<dbReference type="RefSeq" id="WP_158739464.1">
    <property type="nucleotide sequence ID" value="NZ_JAFBEP010000003.1"/>
</dbReference>
<dbReference type="EMBL" id="WSLF01000002">
    <property type="protein sequence ID" value="KAE9636210.1"/>
    <property type="molecule type" value="Genomic_DNA"/>
</dbReference>
<evidence type="ECO:0000256" key="1">
    <source>
        <dbReference type="SAM" id="Phobius"/>
    </source>
</evidence>